<keyword evidence="8" id="KW-0868">Chloride</keyword>
<feature type="transmembrane region" description="Helical" evidence="10">
    <location>
        <begin position="66"/>
        <end position="85"/>
    </location>
</feature>
<evidence type="ECO:0000256" key="1">
    <source>
        <dbReference type="ARBA" id="ARBA00004141"/>
    </source>
</evidence>
<organism evidence="11 12">
    <name type="scientific">Sediminibacterium roseum</name>
    <dbReference type="NCBI Taxonomy" id="1978412"/>
    <lineage>
        <taxon>Bacteria</taxon>
        <taxon>Pseudomonadati</taxon>
        <taxon>Bacteroidota</taxon>
        <taxon>Chitinophagia</taxon>
        <taxon>Chitinophagales</taxon>
        <taxon>Chitinophagaceae</taxon>
        <taxon>Sediminibacterium</taxon>
    </lineage>
</organism>
<dbReference type="PANTHER" id="PTHR43427">
    <property type="entry name" value="CHLORIDE CHANNEL PROTEIN CLC-E"/>
    <property type="match status" value="1"/>
</dbReference>
<evidence type="ECO:0000256" key="6">
    <source>
        <dbReference type="ARBA" id="ARBA00023136"/>
    </source>
</evidence>
<keyword evidence="5" id="KW-0406">Ion transport</keyword>
<keyword evidence="9" id="KW-0407">Ion channel</keyword>
<feature type="transmembrane region" description="Helical" evidence="10">
    <location>
        <begin position="208"/>
        <end position="234"/>
    </location>
</feature>
<keyword evidence="7" id="KW-0869">Chloride channel</keyword>
<evidence type="ECO:0000256" key="3">
    <source>
        <dbReference type="ARBA" id="ARBA00022692"/>
    </source>
</evidence>
<evidence type="ECO:0000256" key="8">
    <source>
        <dbReference type="ARBA" id="ARBA00023214"/>
    </source>
</evidence>
<feature type="transmembrane region" description="Helical" evidence="10">
    <location>
        <begin position="246"/>
        <end position="272"/>
    </location>
</feature>
<protein>
    <submittedName>
        <fullName evidence="11">Chloride channel protein</fullName>
    </submittedName>
</protein>
<evidence type="ECO:0000313" key="12">
    <source>
        <dbReference type="Proteomes" id="UP000753802"/>
    </source>
</evidence>
<keyword evidence="6 10" id="KW-0472">Membrane</keyword>
<dbReference type="PANTHER" id="PTHR43427:SF6">
    <property type="entry name" value="CHLORIDE CHANNEL PROTEIN CLC-E"/>
    <property type="match status" value="1"/>
</dbReference>
<keyword evidence="12" id="KW-1185">Reference proteome</keyword>
<feature type="transmembrane region" description="Helical" evidence="10">
    <location>
        <begin position="27"/>
        <end position="51"/>
    </location>
</feature>
<feature type="transmembrane region" description="Helical" evidence="10">
    <location>
        <begin position="338"/>
        <end position="365"/>
    </location>
</feature>
<feature type="transmembrane region" description="Helical" evidence="10">
    <location>
        <begin position="284"/>
        <end position="302"/>
    </location>
</feature>
<dbReference type="InterPro" id="IPR050368">
    <property type="entry name" value="ClC-type_chloride_channel"/>
</dbReference>
<proteinExistence type="predicted"/>
<keyword evidence="3 10" id="KW-0812">Transmembrane</keyword>
<evidence type="ECO:0000256" key="7">
    <source>
        <dbReference type="ARBA" id="ARBA00023173"/>
    </source>
</evidence>
<dbReference type="Proteomes" id="UP000753802">
    <property type="component" value="Unassembled WGS sequence"/>
</dbReference>
<gene>
    <name evidence="11" type="ORF">GWC95_10330</name>
</gene>
<feature type="transmembrane region" description="Helical" evidence="10">
    <location>
        <begin position="119"/>
        <end position="141"/>
    </location>
</feature>
<dbReference type="Gene3D" id="1.10.3080.10">
    <property type="entry name" value="Clc chloride channel"/>
    <property type="match status" value="1"/>
</dbReference>
<keyword evidence="2" id="KW-0813">Transport</keyword>
<evidence type="ECO:0000256" key="9">
    <source>
        <dbReference type="ARBA" id="ARBA00023303"/>
    </source>
</evidence>
<evidence type="ECO:0000256" key="4">
    <source>
        <dbReference type="ARBA" id="ARBA00022989"/>
    </source>
</evidence>
<comment type="caution">
    <text evidence="11">The sequence shown here is derived from an EMBL/GenBank/DDBJ whole genome shotgun (WGS) entry which is preliminary data.</text>
</comment>
<keyword evidence="4 10" id="KW-1133">Transmembrane helix</keyword>
<evidence type="ECO:0000256" key="2">
    <source>
        <dbReference type="ARBA" id="ARBA00022448"/>
    </source>
</evidence>
<evidence type="ECO:0000313" key="11">
    <source>
        <dbReference type="EMBL" id="NCI50319.1"/>
    </source>
</evidence>
<evidence type="ECO:0000256" key="5">
    <source>
        <dbReference type="ARBA" id="ARBA00023065"/>
    </source>
</evidence>
<feature type="transmembrane region" description="Helical" evidence="10">
    <location>
        <begin position="174"/>
        <end position="196"/>
    </location>
</feature>
<feature type="transmembrane region" description="Helical" evidence="10">
    <location>
        <begin position="408"/>
        <end position="428"/>
    </location>
</feature>
<dbReference type="CDD" id="cd01034">
    <property type="entry name" value="EriC_like"/>
    <property type="match status" value="1"/>
</dbReference>
<dbReference type="RefSeq" id="WP_161818621.1">
    <property type="nucleotide sequence ID" value="NZ_JAACJS010000012.1"/>
</dbReference>
<dbReference type="Pfam" id="PF00654">
    <property type="entry name" value="Voltage_CLC"/>
    <property type="match status" value="1"/>
</dbReference>
<dbReference type="InterPro" id="IPR001807">
    <property type="entry name" value="ClC"/>
</dbReference>
<accession>A0ABW9ZTJ3</accession>
<feature type="transmembrane region" description="Helical" evidence="10">
    <location>
        <begin position="377"/>
        <end position="402"/>
    </location>
</feature>
<sequence>MAAPQNIIRVTLKRYFDKIRNEKIKKVILQALPFWLASLLTGVIAVLYTWLFQFAENGAVYLYRQAHWHLFILTPACFLLSVWMVRQFSPYAKGSGIPQVTAAIELSSPKGNLLVDQLLNLRIIVVKIISSCIMALGGGIIGREGPTIQIAGSVFRKVNRWLPGWWPKISKRNMIMTGAAAGLAAAFNTPLGGIVFAMEELTKTHISFYKTAIFSAVIIAGLTAQSILGPYLYLGYPDVNHLSFSVFLVVILVAIVCGLFSSVMCKLILRIIKWKTSLQSNWKVILYVTCCGLFVAGMGYFTDHRSLNSGKELMTELLFTSDKYTHWYTPLLRMAGSVFSFTTGAAGGVFAPALSSGATIGSVFSGWLELSGPNSNIVMLAGMVAFLTGITRSPFTSAILVLEMTDGHHVIFHLMLAAMVSNLVAYFIDRHSFYDHIKVQYIKELAHQEDQAINSSK</sequence>
<dbReference type="EMBL" id="JAACJS010000012">
    <property type="protein sequence ID" value="NCI50319.1"/>
    <property type="molecule type" value="Genomic_DNA"/>
</dbReference>
<dbReference type="SUPFAM" id="SSF81340">
    <property type="entry name" value="Clc chloride channel"/>
    <property type="match status" value="1"/>
</dbReference>
<dbReference type="PRINTS" id="PR00762">
    <property type="entry name" value="CLCHANNEL"/>
</dbReference>
<dbReference type="InterPro" id="IPR014743">
    <property type="entry name" value="Cl-channel_core"/>
</dbReference>
<evidence type="ECO:0000256" key="10">
    <source>
        <dbReference type="SAM" id="Phobius"/>
    </source>
</evidence>
<name>A0ABW9ZTJ3_9BACT</name>
<reference evidence="11 12" key="1">
    <citation type="submission" date="2020-01" db="EMBL/GenBank/DDBJ databases">
        <title>Genome analysis.</title>
        <authorList>
            <person name="Wu S."/>
            <person name="Wang G."/>
        </authorList>
    </citation>
    <scope>NUCLEOTIDE SEQUENCE [LARGE SCALE GENOMIC DNA]</scope>
    <source>
        <strain evidence="11 12">SYL130</strain>
    </source>
</reference>
<comment type="subcellular location">
    <subcellularLocation>
        <location evidence="1">Membrane</location>
        <topology evidence="1">Multi-pass membrane protein</topology>
    </subcellularLocation>
</comment>